<evidence type="ECO:0000313" key="3">
    <source>
        <dbReference type="Proteomes" id="UP001575181"/>
    </source>
</evidence>
<proteinExistence type="predicted"/>
<dbReference type="Pfam" id="PF12706">
    <property type="entry name" value="Lactamase_B_2"/>
    <property type="match status" value="1"/>
</dbReference>
<dbReference type="Proteomes" id="UP001575181">
    <property type="component" value="Unassembled WGS sequence"/>
</dbReference>
<feature type="domain" description="Metallo-beta-lactamase" evidence="1">
    <location>
        <begin position="17"/>
        <end position="208"/>
    </location>
</feature>
<dbReference type="PRINTS" id="PR00388">
    <property type="entry name" value="PDIESTERASE2"/>
</dbReference>
<dbReference type="PANTHER" id="PTHR42663">
    <property type="entry name" value="HYDROLASE C777.06C-RELATED-RELATED"/>
    <property type="match status" value="1"/>
</dbReference>
<comment type="caution">
    <text evidence="2">The sequence shown here is derived from an EMBL/GenBank/DDBJ whole genome shotgun (WGS) entry which is preliminary data.</text>
</comment>
<dbReference type="EMBL" id="JBGUAW010000004">
    <property type="protein sequence ID" value="MFA9460600.1"/>
    <property type="molecule type" value="Genomic_DNA"/>
</dbReference>
<dbReference type="PANTHER" id="PTHR42663:SF6">
    <property type="entry name" value="HYDROLASE C777.06C-RELATED"/>
    <property type="match status" value="1"/>
</dbReference>
<organism evidence="2 3">
    <name type="scientific">Thiohalorhabdus methylotrophus</name>
    <dbReference type="NCBI Taxonomy" id="3242694"/>
    <lineage>
        <taxon>Bacteria</taxon>
        <taxon>Pseudomonadati</taxon>
        <taxon>Pseudomonadota</taxon>
        <taxon>Gammaproteobacteria</taxon>
        <taxon>Thiohalorhabdales</taxon>
        <taxon>Thiohalorhabdaceae</taxon>
        <taxon>Thiohalorhabdus</taxon>
    </lineage>
</organism>
<dbReference type="SMART" id="SM00849">
    <property type="entry name" value="Lactamase_B"/>
    <property type="match status" value="1"/>
</dbReference>
<evidence type="ECO:0000313" key="2">
    <source>
        <dbReference type="EMBL" id="MFA9460600.1"/>
    </source>
</evidence>
<dbReference type="RefSeq" id="WP_373655381.1">
    <property type="nucleotide sequence ID" value="NZ_JBGUAW010000004.1"/>
</dbReference>
<reference evidence="2 3" key="1">
    <citation type="submission" date="2024-08" db="EMBL/GenBank/DDBJ databases">
        <title>Whole-genome sequencing of halo(alkali)philic microorganisms from hypersaline lakes.</title>
        <authorList>
            <person name="Sorokin D.Y."/>
            <person name="Merkel A.Y."/>
            <person name="Messina E."/>
            <person name="Yakimov M."/>
        </authorList>
    </citation>
    <scope>NUCLEOTIDE SEQUENCE [LARGE SCALE GENOMIC DNA]</scope>
    <source>
        <strain evidence="2 3">Cl-TMA</strain>
    </source>
</reference>
<dbReference type="InterPro" id="IPR036866">
    <property type="entry name" value="RibonucZ/Hydroxyglut_hydro"/>
</dbReference>
<name>A0ABV4TTF0_9GAMM</name>
<dbReference type="SUPFAM" id="SSF56281">
    <property type="entry name" value="Metallo-hydrolase/oxidoreductase"/>
    <property type="match status" value="1"/>
</dbReference>
<sequence>MQLRVLGCSGGVQHGAHTTSFLLDDDILVDAGSGVGELDLDSMAGIRHIFLSHSHLDHIGFLPLLIDTIFERIREPLVVHAREATLQALHEYIFNWVIWPDFTVLPTPERPVVRFEPMEPGEVRELEGRRVEMLPVRHVVPAAGFRLSDGASVLAFSGDCSTNEVLWDALNSGPRLDHLLVEAAFPNESTELAQQAGHYTPDLLAEDLRRLRHRPVIWITHRMPGEEERIFAECQRAIGDRDVRPLESGKVLPEG</sequence>
<keyword evidence="3" id="KW-1185">Reference proteome</keyword>
<evidence type="ECO:0000259" key="1">
    <source>
        <dbReference type="SMART" id="SM00849"/>
    </source>
</evidence>
<dbReference type="CDD" id="cd07735">
    <property type="entry name" value="class_II_PDE_MBL-fold"/>
    <property type="match status" value="1"/>
</dbReference>
<accession>A0ABV4TTF0</accession>
<gene>
    <name evidence="2" type="ORF">ACERLL_07150</name>
</gene>
<dbReference type="Gene3D" id="3.60.15.10">
    <property type="entry name" value="Ribonuclease Z/Hydroxyacylglutathione hydrolase-like"/>
    <property type="match status" value="1"/>
</dbReference>
<dbReference type="InterPro" id="IPR001279">
    <property type="entry name" value="Metallo-B-lactamas"/>
</dbReference>
<protein>
    <submittedName>
        <fullName evidence="2">MBL fold metallo-hydrolase</fullName>
    </submittedName>
</protein>
<dbReference type="InterPro" id="IPR000396">
    <property type="entry name" value="Pdiesterase2"/>
</dbReference>